<evidence type="ECO:0000256" key="3">
    <source>
        <dbReference type="ARBA" id="ARBA00022692"/>
    </source>
</evidence>
<feature type="domain" description="RDD" evidence="7">
    <location>
        <begin position="13"/>
        <end position="133"/>
    </location>
</feature>
<reference evidence="8 9" key="1">
    <citation type="submission" date="2016-10" db="EMBL/GenBank/DDBJ databases">
        <authorList>
            <person name="de Groot N.N."/>
        </authorList>
    </citation>
    <scope>NUCLEOTIDE SEQUENCE [LARGE SCALE GENOMIC DNA]</scope>
    <source>
        <strain evidence="8 9">ICMP 14252</strain>
    </source>
</reference>
<dbReference type="GO" id="GO:0005886">
    <property type="term" value="C:plasma membrane"/>
    <property type="evidence" value="ECO:0007669"/>
    <property type="project" value="UniProtKB-SubCell"/>
</dbReference>
<protein>
    <submittedName>
        <fullName evidence="8">Uncharacterized membrane protein YckC, RDD family</fullName>
    </submittedName>
</protein>
<name>A0A1H3ULW5_9PSED</name>
<feature type="transmembrane region" description="Helical" evidence="6">
    <location>
        <begin position="53"/>
        <end position="74"/>
    </location>
</feature>
<keyword evidence="3 6" id="KW-0812">Transmembrane</keyword>
<feature type="transmembrane region" description="Helical" evidence="6">
    <location>
        <begin position="20"/>
        <end position="41"/>
    </location>
</feature>
<dbReference type="RefSeq" id="WP_069787318.1">
    <property type="nucleotide sequence ID" value="NZ_FNOX01000014.1"/>
</dbReference>
<evidence type="ECO:0000256" key="1">
    <source>
        <dbReference type="ARBA" id="ARBA00004651"/>
    </source>
</evidence>
<dbReference type="Pfam" id="PF06271">
    <property type="entry name" value="RDD"/>
    <property type="match status" value="1"/>
</dbReference>
<evidence type="ECO:0000256" key="5">
    <source>
        <dbReference type="ARBA" id="ARBA00023136"/>
    </source>
</evidence>
<dbReference type="Proteomes" id="UP000182902">
    <property type="component" value="Unassembled WGS sequence"/>
</dbReference>
<accession>A0A1H3ULW5</accession>
<dbReference type="InterPro" id="IPR010432">
    <property type="entry name" value="RDD"/>
</dbReference>
<keyword evidence="5 6" id="KW-0472">Membrane</keyword>
<dbReference type="AlphaFoldDB" id="A0A1H3ULW5"/>
<evidence type="ECO:0000313" key="9">
    <source>
        <dbReference type="Proteomes" id="UP000182902"/>
    </source>
</evidence>
<evidence type="ECO:0000259" key="7">
    <source>
        <dbReference type="Pfam" id="PF06271"/>
    </source>
</evidence>
<sequence length="160" mass="17217">MDAITPAKRPTILASIGRRLLARIIDSGIAVLIFFIVKFGAEVLSASVPAVTAKGGFIAAFFAGFAYLLLADALPNGQSLGKRLLSIAVVDRKTRKGCRISQSFTRNAGVLVIIDWVWIFLESRTRLGDMFAKTIVIQTGNLTKVRSLADIYDDGKSGTA</sequence>
<dbReference type="PANTHER" id="PTHR36115:SF6">
    <property type="entry name" value="PROLINE-RICH ANTIGEN HOMOLOG"/>
    <property type="match status" value="1"/>
</dbReference>
<dbReference type="EMBL" id="FNOX01000014">
    <property type="protein sequence ID" value="SDZ63031.1"/>
    <property type="molecule type" value="Genomic_DNA"/>
</dbReference>
<dbReference type="PANTHER" id="PTHR36115">
    <property type="entry name" value="PROLINE-RICH ANTIGEN HOMOLOG-RELATED"/>
    <property type="match status" value="1"/>
</dbReference>
<organism evidence="8 9">
    <name type="scientific">Pseudomonas salomonii</name>
    <dbReference type="NCBI Taxonomy" id="191391"/>
    <lineage>
        <taxon>Bacteria</taxon>
        <taxon>Pseudomonadati</taxon>
        <taxon>Pseudomonadota</taxon>
        <taxon>Gammaproteobacteria</taxon>
        <taxon>Pseudomonadales</taxon>
        <taxon>Pseudomonadaceae</taxon>
        <taxon>Pseudomonas</taxon>
    </lineage>
</organism>
<keyword evidence="2" id="KW-1003">Cell membrane</keyword>
<gene>
    <name evidence="8" type="ORF">SAMN05216247_114211</name>
</gene>
<evidence type="ECO:0000256" key="2">
    <source>
        <dbReference type="ARBA" id="ARBA00022475"/>
    </source>
</evidence>
<comment type="subcellular location">
    <subcellularLocation>
        <location evidence="1">Cell membrane</location>
        <topology evidence="1">Multi-pass membrane protein</topology>
    </subcellularLocation>
</comment>
<dbReference type="InterPro" id="IPR051791">
    <property type="entry name" value="Pra-immunoreactive"/>
</dbReference>
<keyword evidence="4 6" id="KW-1133">Transmembrane helix</keyword>
<proteinExistence type="predicted"/>
<evidence type="ECO:0000313" key="8">
    <source>
        <dbReference type="EMBL" id="SDZ63031.1"/>
    </source>
</evidence>
<evidence type="ECO:0000256" key="6">
    <source>
        <dbReference type="SAM" id="Phobius"/>
    </source>
</evidence>
<evidence type="ECO:0000256" key="4">
    <source>
        <dbReference type="ARBA" id="ARBA00022989"/>
    </source>
</evidence>